<keyword evidence="7" id="KW-0812">Transmembrane</keyword>
<reference evidence="10 11" key="1">
    <citation type="journal article" date="2023" name="Microbiol. Spectr.">
        <title>Synergy between Genome Mining, Metabolomics, and Bioinformatics Uncovers Antibacterial Chlorinated Carbazole Alkaloids and Their Biosynthetic Gene Cluster from Streptomyces tubbatahanensis sp. nov., a Novel Actinomycete Isolated from Sulu Sea, Philippines.</title>
        <authorList>
            <person name="Tenebro C.P."/>
            <person name="Trono D.J.V.L."/>
            <person name="Balida L.A.P."/>
            <person name="Bayog L.K.A."/>
            <person name="Bruna J.R."/>
            <person name="Sabido E.M."/>
            <person name="Caspe D.P.C."/>
            <person name="de Los Santos E.L.C."/>
            <person name="Saludes J.P."/>
            <person name="Dalisay D.S."/>
        </authorList>
    </citation>
    <scope>NUCLEOTIDE SEQUENCE [LARGE SCALE GENOMIC DNA]</scope>
    <source>
        <strain evidence="10 11">DSD3025</strain>
    </source>
</reference>
<feature type="compositionally biased region" description="Gly residues" evidence="6">
    <location>
        <begin position="279"/>
        <end position="297"/>
    </location>
</feature>
<gene>
    <name evidence="10" type="ORF">MMF93_17730</name>
</gene>
<proteinExistence type="inferred from homology"/>
<comment type="similarity">
    <text evidence="1">Belongs to the thioredoxin family. DsbA subfamily.</text>
</comment>
<name>A0ABY3XUE0_9ACTN</name>
<dbReference type="PANTHER" id="PTHR13887:SF14">
    <property type="entry name" value="DISULFIDE BOND FORMATION PROTEIN D"/>
    <property type="match status" value="1"/>
</dbReference>
<feature type="chain" id="PRO_5047311629" evidence="8">
    <location>
        <begin position="24"/>
        <end position="297"/>
    </location>
</feature>
<dbReference type="RefSeq" id="WP_242752759.1">
    <property type="nucleotide sequence ID" value="NZ_CP093846.1"/>
</dbReference>
<organism evidence="10 11">
    <name type="scientific">Streptomyces tubbatahanensis</name>
    <dbReference type="NCBI Taxonomy" id="2923272"/>
    <lineage>
        <taxon>Bacteria</taxon>
        <taxon>Bacillati</taxon>
        <taxon>Actinomycetota</taxon>
        <taxon>Actinomycetes</taxon>
        <taxon>Kitasatosporales</taxon>
        <taxon>Streptomycetaceae</taxon>
        <taxon>Streptomyces</taxon>
    </lineage>
</organism>
<keyword evidence="5" id="KW-0676">Redox-active center</keyword>
<keyword evidence="3" id="KW-0560">Oxidoreductase</keyword>
<dbReference type="InterPro" id="IPR012336">
    <property type="entry name" value="Thioredoxin-like_fold"/>
</dbReference>
<feature type="signal peptide" evidence="8">
    <location>
        <begin position="1"/>
        <end position="23"/>
    </location>
</feature>
<feature type="region of interest" description="Disordered" evidence="6">
    <location>
        <begin position="272"/>
        <end position="297"/>
    </location>
</feature>
<evidence type="ECO:0000256" key="8">
    <source>
        <dbReference type="SAM" id="SignalP"/>
    </source>
</evidence>
<feature type="transmembrane region" description="Helical" evidence="7">
    <location>
        <begin position="36"/>
        <end position="53"/>
    </location>
</feature>
<dbReference type="PROSITE" id="PS51352">
    <property type="entry name" value="THIOREDOXIN_2"/>
    <property type="match status" value="1"/>
</dbReference>
<dbReference type="Pfam" id="PF13462">
    <property type="entry name" value="Thioredoxin_4"/>
    <property type="match status" value="1"/>
</dbReference>
<evidence type="ECO:0000256" key="4">
    <source>
        <dbReference type="ARBA" id="ARBA00023157"/>
    </source>
</evidence>
<dbReference type="EMBL" id="CP093846">
    <property type="protein sequence ID" value="UNS98096.1"/>
    <property type="molecule type" value="Genomic_DNA"/>
</dbReference>
<evidence type="ECO:0000256" key="3">
    <source>
        <dbReference type="ARBA" id="ARBA00023002"/>
    </source>
</evidence>
<evidence type="ECO:0000256" key="2">
    <source>
        <dbReference type="ARBA" id="ARBA00022729"/>
    </source>
</evidence>
<feature type="region of interest" description="Disordered" evidence="6">
    <location>
        <begin position="60"/>
        <end position="91"/>
    </location>
</feature>
<keyword evidence="11" id="KW-1185">Reference proteome</keyword>
<protein>
    <submittedName>
        <fullName evidence="10">Thioredoxin domain-containing protein</fullName>
    </submittedName>
</protein>
<dbReference type="Proteomes" id="UP001202244">
    <property type="component" value="Chromosome"/>
</dbReference>
<evidence type="ECO:0000256" key="6">
    <source>
        <dbReference type="SAM" id="MobiDB-lite"/>
    </source>
</evidence>
<feature type="compositionally biased region" description="Gly residues" evidence="6">
    <location>
        <begin position="61"/>
        <end position="70"/>
    </location>
</feature>
<dbReference type="Gene3D" id="3.40.30.10">
    <property type="entry name" value="Glutaredoxin"/>
    <property type="match status" value="1"/>
</dbReference>
<keyword evidence="7" id="KW-1133">Transmembrane helix</keyword>
<dbReference type="InterPro" id="IPR013766">
    <property type="entry name" value="Thioredoxin_domain"/>
</dbReference>
<feature type="domain" description="Thioredoxin" evidence="9">
    <location>
        <begin position="85"/>
        <end position="271"/>
    </location>
</feature>
<evidence type="ECO:0000313" key="11">
    <source>
        <dbReference type="Proteomes" id="UP001202244"/>
    </source>
</evidence>
<sequence>MPSTKPPSKPAPKSSSSTSSASAASSAPSSARSRKGIVIGALVAVAALLAGWLSQYVTGDGSAGPGGGGSEKSNTAVDKGRSDNTAAGDPALMKLARRDADDPFARGDADAPVVMIEYADFGCSFCGKFARDTEPELVDKYVEKGLLRIEWRNFPVFGKGSERAALASYAAGEQGRFWQFYDAVYADKGNEKNDFTDAHLHEIAEQAGVEDLDRFDRDRAGEAARKLLDKDRTEAYSLGASATPAFLVNGQPIAGAQPDEVFTDAIERAAAAAKKDGAGTKGGTGPKGGTGKGAEQD</sequence>
<feature type="compositionally biased region" description="Low complexity" evidence="6">
    <location>
        <begin position="11"/>
        <end position="33"/>
    </location>
</feature>
<keyword evidence="7" id="KW-0472">Membrane</keyword>
<dbReference type="InterPro" id="IPR036249">
    <property type="entry name" value="Thioredoxin-like_sf"/>
</dbReference>
<dbReference type="SUPFAM" id="SSF52833">
    <property type="entry name" value="Thioredoxin-like"/>
    <property type="match status" value="1"/>
</dbReference>
<evidence type="ECO:0000313" key="10">
    <source>
        <dbReference type="EMBL" id="UNS98096.1"/>
    </source>
</evidence>
<evidence type="ECO:0000256" key="7">
    <source>
        <dbReference type="SAM" id="Phobius"/>
    </source>
</evidence>
<feature type="region of interest" description="Disordered" evidence="6">
    <location>
        <begin position="1"/>
        <end position="33"/>
    </location>
</feature>
<keyword evidence="4" id="KW-1015">Disulfide bond</keyword>
<evidence type="ECO:0000256" key="1">
    <source>
        <dbReference type="ARBA" id="ARBA00005791"/>
    </source>
</evidence>
<evidence type="ECO:0000259" key="9">
    <source>
        <dbReference type="PROSITE" id="PS51352"/>
    </source>
</evidence>
<keyword evidence="2 8" id="KW-0732">Signal</keyword>
<evidence type="ECO:0000256" key="5">
    <source>
        <dbReference type="ARBA" id="ARBA00023284"/>
    </source>
</evidence>
<accession>A0ABY3XUE0</accession>
<dbReference type="PANTHER" id="PTHR13887">
    <property type="entry name" value="GLUTATHIONE S-TRANSFERASE KAPPA"/>
    <property type="match status" value="1"/>
</dbReference>
<feature type="compositionally biased region" description="Pro residues" evidence="6">
    <location>
        <begin position="1"/>
        <end position="10"/>
    </location>
</feature>